<feature type="domain" description="RNase H type-1" evidence="1">
    <location>
        <begin position="186"/>
        <end position="273"/>
    </location>
</feature>
<proteinExistence type="predicted"/>
<gene>
    <name evidence="2" type="ORF">RJ641_013541</name>
</gene>
<dbReference type="GO" id="GO:0003676">
    <property type="term" value="F:nucleic acid binding"/>
    <property type="evidence" value="ECO:0007669"/>
    <property type="project" value="InterPro"/>
</dbReference>
<comment type="caution">
    <text evidence="2">The sequence shown here is derived from an EMBL/GenBank/DDBJ whole genome shotgun (WGS) entry which is preliminary data.</text>
</comment>
<evidence type="ECO:0000259" key="1">
    <source>
        <dbReference type="Pfam" id="PF13456"/>
    </source>
</evidence>
<dbReference type="EMBL" id="JBAMMX010000002">
    <property type="protein sequence ID" value="KAK6945997.1"/>
    <property type="molecule type" value="Genomic_DNA"/>
</dbReference>
<dbReference type="InterPro" id="IPR044730">
    <property type="entry name" value="RNase_H-like_dom_plant"/>
</dbReference>
<dbReference type="Gene3D" id="3.30.420.10">
    <property type="entry name" value="Ribonuclease H-like superfamily/Ribonuclease H"/>
    <property type="match status" value="1"/>
</dbReference>
<dbReference type="InterPro" id="IPR012337">
    <property type="entry name" value="RNaseH-like_sf"/>
</dbReference>
<evidence type="ECO:0000313" key="3">
    <source>
        <dbReference type="Proteomes" id="UP001370490"/>
    </source>
</evidence>
<dbReference type="AlphaFoldDB" id="A0AAN8WCW4"/>
<dbReference type="InterPro" id="IPR036397">
    <property type="entry name" value="RNaseH_sf"/>
</dbReference>
<dbReference type="Proteomes" id="UP001370490">
    <property type="component" value="Unassembled WGS sequence"/>
</dbReference>
<organism evidence="2 3">
    <name type="scientific">Dillenia turbinata</name>
    <dbReference type="NCBI Taxonomy" id="194707"/>
    <lineage>
        <taxon>Eukaryota</taxon>
        <taxon>Viridiplantae</taxon>
        <taxon>Streptophyta</taxon>
        <taxon>Embryophyta</taxon>
        <taxon>Tracheophyta</taxon>
        <taxon>Spermatophyta</taxon>
        <taxon>Magnoliopsida</taxon>
        <taxon>eudicotyledons</taxon>
        <taxon>Gunneridae</taxon>
        <taxon>Pentapetalae</taxon>
        <taxon>Dilleniales</taxon>
        <taxon>Dilleniaceae</taxon>
        <taxon>Dillenia</taxon>
    </lineage>
</organism>
<dbReference type="PANTHER" id="PTHR47723:SF19">
    <property type="entry name" value="POLYNUCLEOTIDYL TRANSFERASE, RIBONUCLEASE H-LIKE SUPERFAMILY PROTEIN"/>
    <property type="match status" value="1"/>
</dbReference>
<keyword evidence="3" id="KW-1185">Reference proteome</keyword>
<dbReference type="PANTHER" id="PTHR47723">
    <property type="entry name" value="OS05G0353850 PROTEIN"/>
    <property type="match status" value="1"/>
</dbReference>
<dbReference type="InterPro" id="IPR002156">
    <property type="entry name" value="RNaseH_domain"/>
</dbReference>
<accession>A0AAN8WCW4</accession>
<protein>
    <submittedName>
        <fullName evidence="2">Ribonuclease H domain</fullName>
    </submittedName>
</protein>
<reference evidence="2 3" key="1">
    <citation type="submission" date="2023-12" db="EMBL/GenBank/DDBJ databases">
        <title>A high-quality genome assembly for Dillenia turbinata (Dilleniales).</title>
        <authorList>
            <person name="Chanderbali A."/>
        </authorList>
    </citation>
    <scope>NUCLEOTIDE SEQUENCE [LARGE SCALE GENOMIC DNA]</scope>
    <source>
        <strain evidence="2">LSX21</strain>
        <tissue evidence="2">Leaf</tissue>
    </source>
</reference>
<name>A0AAN8WCW4_9MAGN</name>
<evidence type="ECO:0000313" key="2">
    <source>
        <dbReference type="EMBL" id="KAK6945997.1"/>
    </source>
</evidence>
<dbReference type="SUPFAM" id="SSF53098">
    <property type="entry name" value="Ribonuclease H-like"/>
    <property type="match status" value="1"/>
</dbReference>
<dbReference type="Pfam" id="PF13456">
    <property type="entry name" value="RVT_3"/>
    <property type="match status" value="1"/>
</dbReference>
<dbReference type="CDD" id="cd06222">
    <property type="entry name" value="RNase_H_like"/>
    <property type="match status" value="1"/>
</dbReference>
<sequence>MPSLRKSDIGKTIMVSISETLERKSERTVRDVINIEGGRWVNRMQRTSFSNHKNLMGQADHSEMLLPKNRLIGWDLQSFQVTGLVQSSLNMDLEKHNLDPARVTGHNSDSFLLDSGKFVAAIWIIWKARCRRNFQNDHMPLMQVARWIMNFSREIRDAIKNHPMRYVPSEKWVAWLPPAQNNIKLNTDGSVLQHKGHAAAGGILRNTKGEWIAGFFINVGICSVFEAKLWSVREGLSLTSKKGLSSIELDIDSSAAVALLRDRYNDNHPLCNKCADLLAFMGYSDSLGLCKLSNPPPPLCASLRNDVQGIRMLRSKCKAHPASSKGLGLGPGRNQGVLMWDWEVKAEKREWYGRDGRVAERWVESFAAGTLDRLDVEQCLD</sequence>
<dbReference type="GO" id="GO:0004523">
    <property type="term" value="F:RNA-DNA hybrid ribonuclease activity"/>
    <property type="evidence" value="ECO:0007669"/>
    <property type="project" value="InterPro"/>
</dbReference>
<dbReference type="InterPro" id="IPR053151">
    <property type="entry name" value="RNase_H-like"/>
</dbReference>